<accession>A0AA95HDC8</accession>
<reference evidence="2" key="1">
    <citation type="journal article" date="2023" name="Int. J. Mol. Sci.">
        <title>Metagenomics Revealed a New Genus 'Candidatus Thiocaldithrix dubininis' gen. nov., sp. nov. and a New Species 'Candidatus Thiothrix putei' sp. nov. in the Family Thiotrichaceae, Some Members of Which Have Traits of Both Na+- and H+-Motive Energetics.</title>
        <authorList>
            <person name="Ravin N.V."/>
            <person name="Muntyan M.S."/>
            <person name="Smolyakov D.D."/>
            <person name="Rudenko T.S."/>
            <person name="Beletsky A.V."/>
            <person name="Mardanov A.V."/>
            <person name="Grabovich M.Y."/>
        </authorList>
    </citation>
    <scope>NUCLEOTIDE SEQUENCE</scope>
    <source>
        <strain evidence="2">GKL-02</strain>
    </source>
</reference>
<dbReference type="CDD" id="cd18682">
    <property type="entry name" value="PIN_VapC-like"/>
    <property type="match status" value="1"/>
</dbReference>
<name>A0AA95HDC8_9GAMM</name>
<proteinExistence type="predicted"/>
<dbReference type="Proteomes" id="UP001301326">
    <property type="component" value="Chromosome"/>
</dbReference>
<evidence type="ECO:0000313" key="2">
    <source>
        <dbReference type="EMBL" id="WGZ92756.1"/>
    </source>
</evidence>
<evidence type="ECO:0000259" key="1">
    <source>
        <dbReference type="Pfam" id="PF01850"/>
    </source>
</evidence>
<dbReference type="InterPro" id="IPR029060">
    <property type="entry name" value="PIN-like_dom_sf"/>
</dbReference>
<reference evidence="2" key="2">
    <citation type="submission" date="2023-04" db="EMBL/GenBank/DDBJ databases">
        <authorList>
            <person name="Beletskiy A.V."/>
            <person name="Mardanov A.V."/>
            <person name="Ravin N.V."/>
        </authorList>
    </citation>
    <scope>NUCLEOTIDE SEQUENCE</scope>
    <source>
        <strain evidence="2">GKL-02</strain>
    </source>
</reference>
<dbReference type="Gene3D" id="3.40.50.1010">
    <property type="entry name" value="5'-nuclease"/>
    <property type="match status" value="1"/>
</dbReference>
<gene>
    <name evidence="2" type="ORF">QJT81_12960</name>
</gene>
<sequence>MLDKRYVLDASALLAVIHKETGADKVQPLLDEAVISSVNWSEVMQKLRKAGLNAGSIGQLLQSLGLEVVPFSQQQAEIAAELWQQAAPLGLSLADRACVATGEDMQMEIVTADKIWKDLSISSPVMSIR</sequence>
<dbReference type="EMBL" id="CP124756">
    <property type="protein sequence ID" value="WGZ92756.1"/>
    <property type="molecule type" value="Genomic_DNA"/>
</dbReference>
<dbReference type="Pfam" id="PF01850">
    <property type="entry name" value="PIN"/>
    <property type="match status" value="1"/>
</dbReference>
<feature type="domain" description="PIN" evidence="1">
    <location>
        <begin position="6"/>
        <end position="119"/>
    </location>
</feature>
<dbReference type="AlphaFoldDB" id="A0AA95HDC8"/>
<dbReference type="InterPro" id="IPR002716">
    <property type="entry name" value="PIN_dom"/>
</dbReference>
<dbReference type="SUPFAM" id="SSF88723">
    <property type="entry name" value="PIN domain-like"/>
    <property type="match status" value="1"/>
</dbReference>
<organism evidence="2">
    <name type="scientific">Candidatus Thiothrix putei</name>
    <dbReference type="NCBI Taxonomy" id="3080811"/>
    <lineage>
        <taxon>Bacteria</taxon>
        <taxon>Pseudomonadati</taxon>
        <taxon>Pseudomonadota</taxon>
        <taxon>Gammaproteobacteria</taxon>
        <taxon>Thiotrichales</taxon>
        <taxon>Thiotrichaceae</taxon>
        <taxon>Thiothrix</taxon>
    </lineage>
</organism>
<dbReference type="KEGG" id="tput:QJT81_12960"/>
<protein>
    <submittedName>
        <fullName evidence="2">Type II toxin-antitoxin system VapC family toxin</fullName>
    </submittedName>
</protein>